<dbReference type="PANTHER" id="PTHR21666">
    <property type="entry name" value="PEPTIDASE-RELATED"/>
    <property type="match status" value="1"/>
</dbReference>
<organism evidence="3 4">
    <name type="scientific">Pusillimonas minor</name>
    <dbReference type="NCBI Taxonomy" id="2697024"/>
    <lineage>
        <taxon>Bacteria</taxon>
        <taxon>Pseudomonadati</taxon>
        <taxon>Pseudomonadota</taxon>
        <taxon>Betaproteobacteria</taxon>
        <taxon>Burkholderiales</taxon>
        <taxon>Alcaligenaceae</taxon>
        <taxon>Pusillimonas</taxon>
    </lineage>
</organism>
<dbReference type="Pfam" id="PF01551">
    <property type="entry name" value="Peptidase_M23"/>
    <property type="match status" value="1"/>
</dbReference>
<dbReference type="AlphaFoldDB" id="A0A842HNC1"/>
<gene>
    <name evidence="3" type="ORF">GTU67_10655</name>
</gene>
<evidence type="ECO:0000313" key="4">
    <source>
        <dbReference type="Proteomes" id="UP000545386"/>
    </source>
</evidence>
<dbReference type="Proteomes" id="UP000545386">
    <property type="component" value="Unassembled WGS sequence"/>
</dbReference>
<dbReference type="SUPFAM" id="SSF51261">
    <property type="entry name" value="Duplicated hybrid motif"/>
    <property type="match status" value="1"/>
</dbReference>
<keyword evidence="1" id="KW-0732">Signal</keyword>
<accession>A0A842HNC1</accession>
<proteinExistence type="predicted"/>
<dbReference type="FunFam" id="2.70.70.10:FF:000006">
    <property type="entry name" value="M23 family peptidase"/>
    <property type="match status" value="1"/>
</dbReference>
<evidence type="ECO:0000256" key="1">
    <source>
        <dbReference type="ARBA" id="ARBA00022729"/>
    </source>
</evidence>
<dbReference type="Gene3D" id="2.70.70.10">
    <property type="entry name" value="Glucose Permease (Domain IIA)"/>
    <property type="match status" value="1"/>
</dbReference>
<dbReference type="InterPro" id="IPR011055">
    <property type="entry name" value="Dup_hybrid_motif"/>
</dbReference>
<name>A0A842HNC1_9BURK</name>
<feature type="domain" description="M23ase beta-sheet core" evidence="2">
    <location>
        <begin position="172"/>
        <end position="266"/>
    </location>
</feature>
<dbReference type="EMBL" id="JACJUU010000008">
    <property type="protein sequence ID" value="MBC2770369.1"/>
    <property type="molecule type" value="Genomic_DNA"/>
</dbReference>
<dbReference type="InterPro" id="IPR016047">
    <property type="entry name" value="M23ase_b-sheet_dom"/>
</dbReference>
<comment type="caution">
    <text evidence="3">The sequence shown here is derived from an EMBL/GenBank/DDBJ whole genome shotgun (WGS) entry which is preliminary data.</text>
</comment>
<dbReference type="InterPro" id="IPR050570">
    <property type="entry name" value="Cell_wall_metabolism_enzyme"/>
</dbReference>
<evidence type="ECO:0000313" key="3">
    <source>
        <dbReference type="EMBL" id="MBC2770369.1"/>
    </source>
</evidence>
<reference evidence="3 4" key="1">
    <citation type="submission" date="2020-08" db="EMBL/GenBank/DDBJ databases">
        <title>Paraeoetvoesia sp. YC-7-48 draft genome sequence.</title>
        <authorList>
            <person name="Yao L."/>
        </authorList>
    </citation>
    <scope>NUCLEOTIDE SEQUENCE [LARGE SCALE GENOMIC DNA]</scope>
    <source>
        <strain evidence="4">YC-7-48</strain>
    </source>
</reference>
<keyword evidence="4" id="KW-1185">Reference proteome</keyword>
<dbReference type="GO" id="GO:0004222">
    <property type="term" value="F:metalloendopeptidase activity"/>
    <property type="evidence" value="ECO:0007669"/>
    <property type="project" value="TreeGrafter"/>
</dbReference>
<evidence type="ECO:0000259" key="2">
    <source>
        <dbReference type="Pfam" id="PF01551"/>
    </source>
</evidence>
<sequence>MAGSAGAGAWGYAQLAQADSVMPTHSVPQTYQVAAHDSGLLRANLGQLAAKVGELQARVIEMDGVSKRVAQAAGVSYTDPEVQASLEEGVHVLDEPGGMAVPYESAETLGRELDLLERRLAMQRDSFAMLDLVMTRRAGIEASMPSYSPVNYPYLSSSYGWRRHPISGRHTMHEGLDFAAPHGAPIYAASGGVVTLSGNQPGYGKTIEIQHGHGLVTRYAHASRLGVKVGDLVEKGQEIGKVGSTGRSTGPHLHFEVRIGGHPLDPRLFLSQPEVEKTLVASADDEVKNARAQVR</sequence>
<dbReference type="CDD" id="cd12797">
    <property type="entry name" value="M23_peptidase"/>
    <property type="match status" value="1"/>
</dbReference>
<dbReference type="PANTHER" id="PTHR21666:SF289">
    <property type="entry name" value="L-ALA--D-GLU ENDOPEPTIDASE"/>
    <property type="match status" value="1"/>
</dbReference>
<protein>
    <submittedName>
        <fullName evidence="3">M23 family metallopeptidase</fullName>
    </submittedName>
</protein>